<dbReference type="AlphaFoldDB" id="A0A427ATX4"/>
<organism evidence="2 3">
    <name type="scientific">Ensete ventricosum</name>
    <name type="common">Abyssinian banana</name>
    <name type="synonym">Musa ensete</name>
    <dbReference type="NCBI Taxonomy" id="4639"/>
    <lineage>
        <taxon>Eukaryota</taxon>
        <taxon>Viridiplantae</taxon>
        <taxon>Streptophyta</taxon>
        <taxon>Embryophyta</taxon>
        <taxon>Tracheophyta</taxon>
        <taxon>Spermatophyta</taxon>
        <taxon>Magnoliopsida</taxon>
        <taxon>Liliopsida</taxon>
        <taxon>Zingiberales</taxon>
        <taxon>Musaceae</taxon>
        <taxon>Ensete</taxon>
    </lineage>
</organism>
<feature type="region of interest" description="Disordered" evidence="1">
    <location>
        <begin position="45"/>
        <end position="68"/>
    </location>
</feature>
<evidence type="ECO:0000313" key="2">
    <source>
        <dbReference type="EMBL" id="RRT79576.1"/>
    </source>
</evidence>
<evidence type="ECO:0000256" key="1">
    <source>
        <dbReference type="SAM" id="MobiDB-lite"/>
    </source>
</evidence>
<reference evidence="2 3" key="1">
    <citation type="journal article" date="2014" name="Agronomy (Basel)">
        <title>A Draft Genome Sequence for Ensete ventricosum, the Drought-Tolerant Tree Against Hunger.</title>
        <authorList>
            <person name="Harrison J."/>
            <person name="Moore K.A."/>
            <person name="Paszkiewicz K."/>
            <person name="Jones T."/>
            <person name="Grant M."/>
            <person name="Ambacheew D."/>
            <person name="Muzemil S."/>
            <person name="Studholme D.J."/>
        </authorList>
    </citation>
    <scope>NUCLEOTIDE SEQUENCE [LARGE SCALE GENOMIC DNA]</scope>
</reference>
<gene>
    <name evidence="2" type="ORF">B296_00010837</name>
</gene>
<dbReference type="Proteomes" id="UP000287651">
    <property type="component" value="Unassembled WGS sequence"/>
</dbReference>
<comment type="caution">
    <text evidence="2">The sequence shown here is derived from an EMBL/GenBank/DDBJ whole genome shotgun (WGS) entry which is preliminary data.</text>
</comment>
<evidence type="ECO:0000313" key="3">
    <source>
        <dbReference type="Proteomes" id="UP000287651"/>
    </source>
</evidence>
<proteinExistence type="predicted"/>
<name>A0A427ATX4_ENSVE</name>
<dbReference type="EMBL" id="AMZH03001362">
    <property type="protein sequence ID" value="RRT79576.1"/>
    <property type="molecule type" value="Genomic_DNA"/>
</dbReference>
<accession>A0A427ATX4</accession>
<feature type="region of interest" description="Disordered" evidence="1">
    <location>
        <begin position="1"/>
        <end position="24"/>
    </location>
</feature>
<sequence length="183" mass="20891">MTNRERSSRGGEKEEEGGYIRRRASEGVTANGMACLMRIGETTDDVGKRGTARHGGPIDVPPSSLDSKTIATHHYGAKKLSRERHASRDLRRGMLNIRDRRMRHNKQEVCREHLELLSMRVHLNRTRRCNRERIMTVAVASNDYPCVFSMWVLRRPYDNTVYGRESRVTTIGESGGGGFVRFD</sequence>
<protein>
    <submittedName>
        <fullName evidence="2">Uncharacterized protein</fullName>
    </submittedName>
</protein>